<gene>
    <name evidence="2" type="ORF">RHGRI_008995</name>
</gene>
<feature type="region of interest" description="Disordered" evidence="1">
    <location>
        <begin position="30"/>
        <end position="59"/>
    </location>
</feature>
<name>A0AAV6L513_9ERIC</name>
<dbReference type="AlphaFoldDB" id="A0AAV6L513"/>
<comment type="caution">
    <text evidence="2">The sequence shown here is derived from an EMBL/GenBank/DDBJ whole genome shotgun (WGS) entry which is preliminary data.</text>
</comment>
<sequence>MSSPRPSSTLTGPALPASVELMIRRICAEQRRTPRSDGSSPSSAKKPHSTSSGRSPPEVLYEVRDEITASAAWKGWEVCFLMANVVVALFCEHVAFVMKQY</sequence>
<evidence type="ECO:0000256" key="1">
    <source>
        <dbReference type="SAM" id="MobiDB-lite"/>
    </source>
</evidence>
<keyword evidence="3" id="KW-1185">Reference proteome</keyword>
<evidence type="ECO:0000313" key="3">
    <source>
        <dbReference type="Proteomes" id="UP000823749"/>
    </source>
</evidence>
<feature type="compositionally biased region" description="Polar residues" evidence="1">
    <location>
        <begin position="36"/>
        <end position="54"/>
    </location>
</feature>
<protein>
    <submittedName>
        <fullName evidence="2">Uncharacterized protein</fullName>
    </submittedName>
</protein>
<dbReference type="EMBL" id="JACTNZ010000003">
    <property type="protein sequence ID" value="KAG5559299.1"/>
    <property type="molecule type" value="Genomic_DNA"/>
</dbReference>
<dbReference type="Proteomes" id="UP000823749">
    <property type="component" value="Chromosome 3"/>
</dbReference>
<organism evidence="2 3">
    <name type="scientific">Rhododendron griersonianum</name>
    <dbReference type="NCBI Taxonomy" id="479676"/>
    <lineage>
        <taxon>Eukaryota</taxon>
        <taxon>Viridiplantae</taxon>
        <taxon>Streptophyta</taxon>
        <taxon>Embryophyta</taxon>
        <taxon>Tracheophyta</taxon>
        <taxon>Spermatophyta</taxon>
        <taxon>Magnoliopsida</taxon>
        <taxon>eudicotyledons</taxon>
        <taxon>Gunneridae</taxon>
        <taxon>Pentapetalae</taxon>
        <taxon>asterids</taxon>
        <taxon>Ericales</taxon>
        <taxon>Ericaceae</taxon>
        <taxon>Ericoideae</taxon>
        <taxon>Rhodoreae</taxon>
        <taxon>Rhododendron</taxon>
    </lineage>
</organism>
<proteinExistence type="predicted"/>
<evidence type="ECO:0000313" key="2">
    <source>
        <dbReference type="EMBL" id="KAG5559299.1"/>
    </source>
</evidence>
<reference evidence="2" key="1">
    <citation type="submission" date="2020-08" db="EMBL/GenBank/DDBJ databases">
        <title>Plant Genome Project.</title>
        <authorList>
            <person name="Zhang R.-G."/>
        </authorList>
    </citation>
    <scope>NUCLEOTIDE SEQUENCE</scope>
    <source>
        <strain evidence="2">WSP0</strain>
        <tissue evidence="2">Leaf</tissue>
    </source>
</reference>
<accession>A0AAV6L513</accession>